<reference evidence="1 3" key="2">
    <citation type="journal article" date="2018" name="Plant J.">
        <title>The Physcomitrella patens chromosome-scale assembly reveals moss genome structure and evolution.</title>
        <authorList>
            <person name="Lang D."/>
            <person name="Ullrich K.K."/>
            <person name="Murat F."/>
            <person name="Fuchs J."/>
            <person name="Jenkins J."/>
            <person name="Haas F.B."/>
            <person name="Piednoel M."/>
            <person name="Gundlach H."/>
            <person name="Van Bel M."/>
            <person name="Meyberg R."/>
            <person name="Vives C."/>
            <person name="Morata J."/>
            <person name="Symeonidi A."/>
            <person name="Hiss M."/>
            <person name="Muchero W."/>
            <person name="Kamisugi Y."/>
            <person name="Saleh O."/>
            <person name="Blanc G."/>
            <person name="Decker E.L."/>
            <person name="van Gessel N."/>
            <person name="Grimwood J."/>
            <person name="Hayes R.D."/>
            <person name="Graham S.W."/>
            <person name="Gunter L.E."/>
            <person name="McDaniel S.F."/>
            <person name="Hoernstein S.N.W."/>
            <person name="Larsson A."/>
            <person name="Li F.W."/>
            <person name="Perroud P.F."/>
            <person name="Phillips J."/>
            <person name="Ranjan P."/>
            <person name="Rokshar D.S."/>
            <person name="Rothfels C.J."/>
            <person name="Schneider L."/>
            <person name="Shu S."/>
            <person name="Stevenson D.W."/>
            <person name="Thummler F."/>
            <person name="Tillich M."/>
            <person name="Villarreal Aguilar J.C."/>
            <person name="Widiez T."/>
            <person name="Wong G.K."/>
            <person name="Wymore A."/>
            <person name="Zhang Y."/>
            <person name="Zimmer A.D."/>
            <person name="Quatrano R.S."/>
            <person name="Mayer K.F.X."/>
            <person name="Goodstein D."/>
            <person name="Casacuberta J.M."/>
            <person name="Vandepoele K."/>
            <person name="Reski R."/>
            <person name="Cuming A.C."/>
            <person name="Tuskan G.A."/>
            <person name="Maumus F."/>
            <person name="Salse J."/>
            <person name="Schmutz J."/>
            <person name="Rensing S.A."/>
        </authorList>
    </citation>
    <scope>NUCLEOTIDE SEQUENCE [LARGE SCALE GENOMIC DNA]</scope>
    <source>
        <strain evidence="2 3">cv. Gransden 2004</strain>
    </source>
</reference>
<reference evidence="2" key="3">
    <citation type="submission" date="2020-12" db="UniProtKB">
        <authorList>
            <consortium name="EnsemblPlants"/>
        </authorList>
    </citation>
    <scope>IDENTIFICATION</scope>
</reference>
<dbReference type="Gramene" id="Pp3c1_38798V3.1">
    <property type="protein sequence ID" value="Pp3c1_38798V3.1"/>
    <property type="gene ID" value="Pp3c1_38798"/>
</dbReference>
<evidence type="ECO:0000313" key="1">
    <source>
        <dbReference type="EMBL" id="PNR63371.1"/>
    </source>
</evidence>
<name>A0A2K1LBH9_PHYPA</name>
<dbReference type="EnsemblPlants" id="Pp3c1_38798V3.1">
    <property type="protein sequence ID" value="Pp3c1_38798V3.1"/>
    <property type="gene ID" value="Pp3c1_38798"/>
</dbReference>
<organism evidence="1">
    <name type="scientific">Physcomitrium patens</name>
    <name type="common">Spreading-leaved earth moss</name>
    <name type="synonym">Physcomitrella patens</name>
    <dbReference type="NCBI Taxonomy" id="3218"/>
    <lineage>
        <taxon>Eukaryota</taxon>
        <taxon>Viridiplantae</taxon>
        <taxon>Streptophyta</taxon>
        <taxon>Embryophyta</taxon>
        <taxon>Bryophyta</taxon>
        <taxon>Bryophytina</taxon>
        <taxon>Bryopsida</taxon>
        <taxon>Funariidae</taxon>
        <taxon>Funariales</taxon>
        <taxon>Funariaceae</taxon>
        <taxon>Physcomitrium</taxon>
    </lineage>
</organism>
<gene>
    <name evidence="1" type="ORF">PHYPA_001797</name>
</gene>
<accession>A0A2K1LBH9</accession>
<evidence type="ECO:0000313" key="2">
    <source>
        <dbReference type="EnsemblPlants" id="Pp3c1_38798V3.1"/>
    </source>
</evidence>
<dbReference type="InParanoid" id="A0A2K1LBH9"/>
<proteinExistence type="predicted"/>
<reference evidence="1 3" key="1">
    <citation type="journal article" date="2008" name="Science">
        <title>The Physcomitrella genome reveals evolutionary insights into the conquest of land by plants.</title>
        <authorList>
            <person name="Rensing S."/>
            <person name="Lang D."/>
            <person name="Zimmer A."/>
            <person name="Terry A."/>
            <person name="Salamov A."/>
            <person name="Shapiro H."/>
            <person name="Nishiyama T."/>
            <person name="Perroud P.-F."/>
            <person name="Lindquist E."/>
            <person name="Kamisugi Y."/>
            <person name="Tanahashi T."/>
            <person name="Sakakibara K."/>
            <person name="Fujita T."/>
            <person name="Oishi K."/>
            <person name="Shin-I T."/>
            <person name="Kuroki Y."/>
            <person name="Toyoda A."/>
            <person name="Suzuki Y."/>
            <person name="Hashimoto A."/>
            <person name="Yamaguchi K."/>
            <person name="Sugano A."/>
            <person name="Kohara Y."/>
            <person name="Fujiyama A."/>
            <person name="Anterola A."/>
            <person name="Aoki S."/>
            <person name="Ashton N."/>
            <person name="Barbazuk W.B."/>
            <person name="Barker E."/>
            <person name="Bennetzen J."/>
            <person name="Bezanilla M."/>
            <person name="Blankenship R."/>
            <person name="Cho S.H."/>
            <person name="Dutcher S."/>
            <person name="Estelle M."/>
            <person name="Fawcett J.A."/>
            <person name="Gundlach H."/>
            <person name="Hanada K."/>
            <person name="Heyl A."/>
            <person name="Hicks K.A."/>
            <person name="Hugh J."/>
            <person name="Lohr M."/>
            <person name="Mayer K."/>
            <person name="Melkozernov A."/>
            <person name="Murata T."/>
            <person name="Nelson D."/>
            <person name="Pils B."/>
            <person name="Prigge M."/>
            <person name="Reiss B."/>
            <person name="Renner T."/>
            <person name="Rombauts S."/>
            <person name="Rushton P."/>
            <person name="Sanderfoot A."/>
            <person name="Schween G."/>
            <person name="Shiu S.-H."/>
            <person name="Stueber K."/>
            <person name="Theodoulou F.L."/>
            <person name="Tu H."/>
            <person name="Van de Peer Y."/>
            <person name="Verrier P.J."/>
            <person name="Waters E."/>
            <person name="Wood A."/>
            <person name="Yang L."/>
            <person name="Cove D."/>
            <person name="Cuming A."/>
            <person name="Hasebe M."/>
            <person name="Lucas S."/>
            <person name="Mishler D.B."/>
            <person name="Reski R."/>
            <person name="Grigoriev I."/>
            <person name="Quatrano R.S."/>
            <person name="Boore J.L."/>
        </authorList>
    </citation>
    <scope>NUCLEOTIDE SEQUENCE [LARGE SCALE GENOMIC DNA]</scope>
    <source>
        <strain evidence="2 3">cv. Gransden 2004</strain>
    </source>
</reference>
<dbReference type="PaxDb" id="3218-PP1S147_127V6.1"/>
<protein>
    <submittedName>
        <fullName evidence="1 2">Uncharacterized protein</fullName>
    </submittedName>
</protein>
<dbReference type="Proteomes" id="UP000006727">
    <property type="component" value="Chromosome 1"/>
</dbReference>
<evidence type="ECO:0000313" key="3">
    <source>
        <dbReference type="Proteomes" id="UP000006727"/>
    </source>
</evidence>
<dbReference type="EMBL" id="ABEU02000001">
    <property type="protein sequence ID" value="PNR63371.1"/>
    <property type="molecule type" value="Genomic_DNA"/>
</dbReference>
<sequence length="108" mass="12055">MSRVVWVEPSSPFKRLVMRQPLFVLGLRLSFVTGCEDDFVVSDTQQNLFDSQSTRQFLYSDASNEMVNGVVAEGSQFSVKGVKIVVMCETLDAVSVFLPNHVILVHTV</sequence>
<dbReference type="AlphaFoldDB" id="A0A2K1LBH9"/>
<keyword evidence="3" id="KW-1185">Reference proteome</keyword>